<dbReference type="Proteomes" id="UP001280121">
    <property type="component" value="Unassembled WGS sequence"/>
</dbReference>
<dbReference type="AlphaFoldDB" id="A0AAD9TNT5"/>
<reference evidence="2" key="1">
    <citation type="journal article" date="2023" name="Plant J.">
        <title>Genome sequences and population genomics provide insights into the demographic history, inbreeding, and mutation load of two 'living fossil' tree species of Dipteronia.</title>
        <authorList>
            <person name="Feng Y."/>
            <person name="Comes H.P."/>
            <person name="Chen J."/>
            <person name="Zhu S."/>
            <person name="Lu R."/>
            <person name="Zhang X."/>
            <person name="Li P."/>
            <person name="Qiu J."/>
            <person name="Olsen K.M."/>
            <person name="Qiu Y."/>
        </authorList>
    </citation>
    <scope>NUCLEOTIDE SEQUENCE</scope>
    <source>
        <strain evidence="2">KIB01</strain>
    </source>
</reference>
<proteinExistence type="predicted"/>
<protein>
    <submittedName>
        <fullName evidence="2">Uncharacterized protein</fullName>
    </submittedName>
</protein>
<feature type="compositionally biased region" description="Acidic residues" evidence="1">
    <location>
        <begin position="124"/>
        <end position="155"/>
    </location>
</feature>
<organism evidence="2 3">
    <name type="scientific">Dipteronia dyeriana</name>
    <dbReference type="NCBI Taxonomy" id="168575"/>
    <lineage>
        <taxon>Eukaryota</taxon>
        <taxon>Viridiplantae</taxon>
        <taxon>Streptophyta</taxon>
        <taxon>Embryophyta</taxon>
        <taxon>Tracheophyta</taxon>
        <taxon>Spermatophyta</taxon>
        <taxon>Magnoliopsida</taxon>
        <taxon>eudicotyledons</taxon>
        <taxon>Gunneridae</taxon>
        <taxon>Pentapetalae</taxon>
        <taxon>rosids</taxon>
        <taxon>malvids</taxon>
        <taxon>Sapindales</taxon>
        <taxon>Sapindaceae</taxon>
        <taxon>Hippocastanoideae</taxon>
        <taxon>Acereae</taxon>
        <taxon>Dipteronia</taxon>
    </lineage>
</organism>
<comment type="caution">
    <text evidence="2">The sequence shown here is derived from an EMBL/GenBank/DDBJ whole genome shotgun (WGS) entry which is preliminary data.</text>
</comment>
<evidence type="ECO:0000313" key="3">
    <source>
        <dbReference type="Proteomes" id="UP001280121"/>
    </source>
</evidence>
<sequence length="155" mass="16842">MAQTRARQALIDGGSLSGVVSSTCAVFSPFRSGLSSSTTLVFESFVSPLSVDGQFYVGVLRTFTFNGTSTFLGKHFEFGSFKREYISLKDLWDSAMYEVLGLEAGVDDANYNSDGSLNQTSIYDSEDEISNDNNGVEDEVPNENNGVEDELPNNS</sequence>
<dbReference type="EMBL" id="JANJYI010000008">
    <property type="protein sequence ID" value="KAK2639504.1"/>
    <property type="molecule type" value="Genomic_DNA"/>
</dbReference>
<evidence type="ECO:0000313" key="2">
    <source>
        <dbReference type="EMBL" id="KAK2639504.1"/>
    </source>
</evidence>
<accession>A0AAD9TNT5</accession>
<name>A0AAD9TNT5_9ROSI</name>
<evidence type="ECO:0000256" key="1">
    <source>
        <dbReference type="SAM" id="MobiDB-lite"/>
    </source>
</evidence>
<gene>
    <name evidence="2" type="ORF">Ddye_027299</name>
</gene>
<feature type="region of interest" description="Disordered" evidence="1">
    <location>
        <begin position="123"/>
        <end position="155"/>
    </location>
</feature>
<keyword evidence="3" id="KW-1185">Reference proteome</keyword>